<organism evidence="1 2">
    <name type="scientific">Actinoallomurus iriomotensis</name>
    <dbReference type="NCBI Taxonomy" id="478107"/>
    <lineage>
        <taxon>Bacteria</taxon>
        <taxon>Bacillati</taxon>
        <taxon>Actinomycetota</taxon>
        <taxon>Actinomycetes</taxon>
        <taxon>Streptosporangiales</taxon>
        <taxon>Thermomonosporaceae</taxon>
        <taxon>Actinoallomurus</taxon>
    </lineage>
</organism>
<evidence type="ECO:0008006" key="3">
    <source>
        <dbReference type="Google" id="ProtNLM"/>
    </source>
</evidence>
<proteinExistence type="predicted"/>
<evidence type="ECO:0000313" key="2">
    <source>
        <dbReference type="Proteomes" id="UP001165135"/>
    </source>
</evidence>
<sequence length="247" mass="27518">MAKDAALGRLFGKAAAFFRGPVEQVDGVWTRKLSKPQLEDISNNFPAYRVDLPDGTSRLYKLNPDMDIGYGVPANKMINREVGASITDRHLGFGLVPRTTFWEGPYGKGSLQDWLHDATPGKLPHEYDRLDQQRMAVLDYVMGSGDRNIGNVFTHHGRPAATDNSISFPRYDDEVIRSTYVKNHVGQQLDADVLAQVNAVDPVRLATDLKDAGIDAQSVTNAMSRLREIQSNGAITGRYWRGDIIEW</sequence>
<dbReference type="RefSeq" id="WP_285629773.1">
    <property type="nucleotide sequence ID" value="NZ_BSTJ01000010.1"/>
</dbReference>
<gene>
    <name evidence="1" type="ORF">Airi01_071860</name>
</gene>
<name>A0A9W6RNE0_9ACTN</name>
<protein>
    <recommendedName>
        <fullName evidence="3">PI3K/PI4K catalytic domain-containing protein</fullName>
    </recommendedName>
</protein>
<reference evidence="1" key="1">
    <citation type="submission" date="2023-03" db="EMBL/GenBank/DDBJ databases">
        <title>Actinoallomurus iriomotensis NBRC 103681.</title>
        <authorList>
            <person name="Ichikawa N."/>
            <person name="Sato H."/>
            <person name="Tonouchi N."/>
        </authorList>
    </citation>
    <scope>NUCLEOTIDE SEQUENCE</scope>
    <source>
        <strain evidence="1">NBRC 103681</strain>
    </source>
</reference>
<comment type="caution">
    <text evidence="1">The sequence shown here is derived from an EMBL/GenBank/DDBJ whole genome shotgun (WGS) entry which is preliminary data.</text>
</comment>
<accession>A0A9W6RNE0</accession>
<dbReference type="EMBL" id="BSTJ01000010">
    <property type="protein sequence ID" value="GLY78919.1"/>
    <property type="molecule type" value="Genomic_DNA"/>
</dbReference>
<dbReference type="Proteomes" id="UP001165135">
    <property type="component" value="Unassembled WGS sequence"/>
</dbReference>
<evidence type="ECO:0000313" key="1">
    <source>
        <dbReference type="EMBL" id="GLY78919.1"/>
    </source>
</evidence>
<dbReference type="AlphaFoldDB" id="A0A9W6RNE0"/>